<keyword evidence="1" id="KW-1133">Transmembrane helix</keyword>
<keyword evidence="1" id="KW-0812">Transmembrane</keyword>
<reference evidence="3 4" key="1">
    <citation type="submission" date="2018-06" db="EMBL/GenBank/DDBJ databases">
        <title>Genomic Encyclopedia of Type Strains, Phase I: the one thousand microbial genomes (KMG-I) project.</title>
        <authorList>
            <person name="Kyrpides N."/>
        </authorList>
    </citation>
    <scope>NUCLEOTIDE SEQUENCE [LARGE SCALE GENOMIC DNA]</scope>
    <source>
        <strain evidence="3 4">DSM 19573</strain>
    </source>
</reference>
<comment type="caution">
    <text evidence="3">The sequence shown here is derived from an EMBL/GenBank/DDBJ whole genome shotgun (WGS) entry which is preliminary data.</text>
</comment>
<dbReference type="PANTHER" id="PTHR40446">
    <property type="entry name" value="N-ACETYLGLUCOSAMINE-1-PHOSPHODIESTER ALPHA-N-ACETYLGLUCOSAMINIDASE"/>
    <property type="match status" value="1"/>
</dbReference>
<proteinExistence type="predicted"/>
<evidence type="ECO:0000256" key="1">
    <source>
        <dbReference type="SAM" id="Phobius"/>
    </source>
</evidence>
<dbReference type="RefSeq" id="WP_110461653.1">
    <property type="nucleotide sequence ID" value="NZ_QKMR01000007.1"/>
</dbReference>
<name>A0A318XQ77_9FIRM</name>
<keyword evidence="1" id="KW-0472">Membrane</keyword>
<dbReference type="PANTHER" id="PTHR40446:SF2">
    <property type="entry name" value="N-ACETYLGLUCOSAMINE-1-PHOSPHODIESTER ALPHA-N-ACETYLGLUCOSAMINIDASE"/>
    <property type="match status" value="1"/>
</dbReference>
<dbReference type="PROSITE" id="PS51257">
    <property type="entry name" value="PROKAR_LIPOPROTEIN"/>
    <property type="match status" value="1"/>
</dbReference>
<evidence type="ECO:0000313" key="3">
    <source>
        <dbReference type="EMBL" id="PYG88275.1"/>
    </source>
</evidence>
<evidence type="ECO:0000313" key="4">
    <source>
        <dbReference type="Proteomes" id="UP000248132"/>
    </source>
</evidence>
<dbReference type="InterPro" id="IPR018711">
    <property type="entry name" value="NAGPA"/>
</dbReference>
<sequence>MKKNNPKVIIIIGIIFMLSCILFYAGQFLFYPRNEEAAGFETAPQTPAEEVRPFPVEYRNVSAVINGQKQQIFLLEFDPLDDRIEFKPVLSYDNVFGYEKLSEICMRTGAYAAINGGFFYESGDPVGMVVIDGKPIINATGADPILIIDEKGVSFQKIFSQLAFYAQGEKTYINKLNRTGLDGNIILYTNEYGSTNRASIKNTSVRIENGVVTSIIRDTQQEVTIKKDSLLLSFFGKSSSLPDRLGIKSGDEINIEMEPKIEGAYDAYECGCMLVENGMSVVPDEYRWIGTLQNRDPRTAIGIKEDGRVVLIVVDGRQPGYSTGFTGKELADYLISIGIKNAAMLDGGATSQMYAGGVLKNKPSYRGIERPVAGAFILKLKQ</sequence>
<dbReference type="Proteomes" id="UP000248132">
    <property type="component" value="Unassembled WGS sequence"/>
</dbReference>
<protein>
    <submittedName>
        <fullName evidence="3">Uncharacterized protein DUF2233</fullName>
    </submittedName>
</protein>
<dbReference type="OrthoDB" id="9809781at2"/>
<organism evidence="3 4">
    <name type="scientific">Ruminiclostridium sufflavum DSM 19573</name>
    <dbReference type="NCBI Taxonomy" id="1121337"/>
    <lineage>
        <taxon>Bacteria</taxon>
        <taxon>Bacillati</taxon>
        <taxon>Bacillota</taxon>
        <taxon>Clostridia</taxon>
        <taxon>Eubacteriales</taxon>
        <taxon>Oscillospiraceae</taxon>
        <taxon>Ruminiclostridium</taxon>
    </lineage>
</organism>
<feature type="domain" description="Phosphodiester glycosidase" evidence="2">
    <location>
        <begin position="202"/>
        <end position="378"/>
    </location>
</feature>
<keyword evidence="4" id="KW-1185">Reference proteome</keyword>
<dbReference type="EMBL" id="QKMR01000007">
    <property type="protein sequence ID" value="PYG88275.1"/>
    <property type="molecule type" value="Genomic_DNA"/>
</dbReference>
<dbReference type="Pfam" id="PF09992">
    <property type="entry name" value="NAGPA"/>
    <property type="match status" value="1"/>
</dbReference>
<dbReference type="AlphaFoldDB" id="A0A318XQ77"/>
<gene>
    <name evidence="3" type="ORF">LY28_01617</name>
</gene>
<accession>A0A318XQ77</accession>
<feature type="transmembrane region" description="Helical" evidence="1">
    <location>
        <begin position="7"/>
        <end position="26"/>
    </location>
</feature>
<evidence type="ECO:0000259" key="2">
    <source>
        <dbReference type="Pfam" id="PF09992"/>
    </source>
</evidence>